<evidence type="ECO:0000313" key="2">
    <source>
        <dbReference type="EMBL" id="KAL0183762.1"/>
    </source>
</evidence>
<sequence>DCFKSLLSILHWSWTTLVLGVEELRGLKGFQFTATLLDLERLRFVGTCCLRLLRVYICEIFPISGIICH</sequence>
<name>A0ABD0QCY2_CIRMR</name>
<gene>
    <name evidence="2" type="ORF">M9458_019458</name>
</gene>
<feature type="chain" id="PRO_5044821959" evidence="1">
    <location>
        <begin position="21"/>
        <end position="69"/>
    </location>
</feature>
<dbReference type="Proteomes" id="UP001529510">
    <property type="component" value="Unassembled WGS sequence"/>
</dbReference>
<reference evidence="2 3" key="1">
    <citation type="submission" date="2024-05" db="EMBL/GenBank/DDBJ databases">
        <title>Genome sequencing and assembly of Indian major carp, Cirrhinus mrigala (Hamilton, 1822).</title>
        <authorList>
            <person name="Mohindra V."/>
            <person name="Chowdhury L.M."/>
            <person name="Lal K."/>
            <person name="Jena J.K."/>
        </authorList>
    </citation>
    <scope>NUCLEOTIDE SEQUENCE [LARGE SCALE GENOMIC DNA]</scope>
    <source>
        <strain evidence="2">CM1030</strain>
        <tissue evidence="2">Blood</tissue>
    </source>
</reference>
<organism evidence="2 3">
    <name type="scientific">Cirrhinus mrigala</name>
    <name type="common">Mrigala</name>
    <dbReference type="NCBI Taxonomy" id="683832"/>
    <lineage>
        <taxon>Eukaryota</taxon>
        <taxon>Metazoa</taxon>
        <taxon>Chordata</taxon>
        <taxon>Craniata</taxon>
        <taxon>Vertebrata</taxon>
        <taxon>Euteleostomi</taxon>
        <taxon>Actinopterygii</taxon>
        <taxon>Neopterygii</taxon>
        <taxon>Teleostei</taxon>
        <taxon>Ostariophysi</taxon>
        <taxon>Cypriniformes</taxon>
        <taxon>Cyprinidae</taxon>
        <taxon>Labeoninae</taxon>
        <taxon>Labeonini</taxon>
        <taxon>Cirrhinus</taxon>
    </lineage>
</organism>
<evidence type="ECO:0000256" key="1">
    <source>
        <dbReference type="SAM" id="SignalP"/>
    </source>
</evidence>
<feature type="non-terminal residue" evidence="2">
    <location>
        <position position="1"/>
    </location>
</feature>
<proteinExistence type="predicted"/>
<feature type="signal peptide" evidence="1">
    <location>
        <begin position="1"/>
        <end position="20"/>
    </location>
</feature>
<dbReference type="PANTHER" id="PTHR45943">
    <property type="entry name" value="E3 UBIQUITIN-PROTEIN LIGASE MYCBP2"/>
    <property type="match status" value="1"/>
</dbReference>
<dbReference type="AlphaFoldDB" id="A0ABD0QCY2"/>
<keyword evidence="1" id="KW-0732">Signal</keyword>
<comment type="caution">
    <text evidence="2">The sequence shown here is derived from an EMBL/GenBank/DDBJ whole genome shotgun (WGS) entry which is preliminary data.</text>
</comment>
<protein>
    <submittedName>
        <fullName evidence="2">Uncharacterized protein</fullName>
    </submittedName>
</protein>
<keyword evidence="3" id="KW-1185">Reference proteome</keyword>
<evidence type="ECO:0000313" key="3">
    <source>
        <dbReference type="Proteomes" id="UP001529510"/>
    </source>
</evidence>
<dbReference type="PANTHER" id="PTHR45943:SF1">
    <property type="entry name" value="E3 UBIQUITIN-PROTEIN LIGASE MYCBP2"/>
    <property type="match status" value="1"/>
</dbReference>
<accession>A0ABD0QCY2</accession>
<dbReference type="EMBL" id="JAMKFB020000009">
    <property type="protein sequence ID" value="KAL0183762.1"/>
    <property type="molecule type" value="Genomic_DNA"/>
</dbReference>